<reference evidence="2" key="3">
    <citation type="submission" date="2025-08" db="UniProtKB">
        <authorList>
            <consortium name="RefSeq"/>
        </authorList>
    </citation>
    <scope>IDENTIFICATION</scope>
    <source>
        <strain evidence="2">NI907</strain>
    </source>
</reference>
<dbReference type="KEGG" id="pgri:PgNI_05275"/>
<evidence type="ECO:0000313" key="2">
    <source>
        <dbReference type="RefSeq" id="XP_030982259.1"/>
    </source>
</evidence>
<reference evidence="2" key="2">
    <citation type="submission" date="2019-10" db="EMBL/GenBank/DDBJ databases">
        <authorList>
            <consortium name="NCBI Genome Project"/>
        </authorList>
    </citation>
    <scope>NUCLEOTIDE SEQUENCE</scope>
    <source>
        <strain evidence="2">NI907</strain>
    </source>
</reference>
<dbReference type="Proteomes" id="UP000515153">
    <property type="component" value="Chromosome I"/>
</dbReference>
<dbReference type="AlphaFoldDB" id="A0A6P8B5G1"/>
<accession>A0A6P8B5G1</accession>
<keyword evidence="1" id="KW-1185">Reference proteome</keyword>
<dbReference type="RefSeq" id="XP_030982259.1">
    <property type="nucleotide sequence ID" value="XM_031125309.1"/>
</dbReference>
<reference evidence="1 2" key="1">
    <citation type="journal article" date="2019" name="Mol. Biol. Evol.">
        <title>Blast fungal genomes show frequent chromosomal changes, gene gains and losses, and effector gene turnover.</title>
        <authorList>
            <person name="Gomez Luciano L.B."/>
            <person name="Jason Tsai I."/>
            <person name="Chuma I."/>
            <person name="Tosa Y."/>
            <person name="Chen Y.H."/>
            <person name="Li J.Y."/>
            <person name="Li M.Y."/>
            <person name="Jade Lu M.Y."/>
            <person name="Nakayashiki H."/>
            <person name="Li W.H."/>
        </authorList>
    </citation>
    <scope>NUCLEOTIDE SEQUENCE [LARGE SCALE GENOMIC DNA]</scope>
    <source>
        <strain evidence="1 2">NI907</strain>
    </source>
</reference>
<dbReference type="GeneID" id="41960218"/>
<name>A0A6P8B5G1_PYRGI</name>
<protein>
    <submittedName>
        <fullName evidence="2">Uncharacterized protein</fullName>
    </submittedName>
</protein>
<sequence length="258" mass="29130">MLTIFTSSLARADTFCKAQMPPPCLQVDVRASRDLPVLVPNWQDGPPPSLVSLNSTLGRVGTLLFNCMSPKHSQADQHEFLFVMQQIKKFCAEAQPEPEVKPAALEDADAADPELVTFLERSDQTPMLLFWPGMDNIDQIMRTNIGTLHIERPVITRFVLSRDIIMSVMAHENRVTFSASWNGAWHTENRVQEVMDNCVDKVFRGLGLNAPATDWNEELLDQIPPLNAMIPIEPEVPVVIPGRRWIVPPIREFLGQYF</sequence>
<evidence type="ECO:0000313" key="1">
    <source>
        <dbReference type="Proteomes" id="UP000515153"/>
    </source>
</evidence>
<gene>
    <name evidence="2" type="ORF">PgNI_05275</name>
</gene>
<organism evidence="1 2">
    <name type="scientific">Pyricularia grisea</name>
    <name type="common">Crabgrass-specific blast fungus</name>
    <name type="synonym">Magnaporthe grisea</name>
    <dbReference type="NCBI Taxonomy" id="148305"/>
    <lineage>
        <taxon>Eukaryota</taxon>
        <taxon>Fungi</taxon>
        <taxon>Dikarya</taxon>
        <taxon>Ascomycota</taxon>
        <taxon>Pezizomycotina</taxon>
        <taxon>Sordariomycetes</taxon>
        <taxon>Sordariomycetidae</taxon>
        <taxon>Magnaporthales</taxon>
        <taxon>Pyriculariaceae</taxon>
        <taxon>Pyricularia</taxon>
    </lineage>
</organism>
<proteinExistence type="predicted"/>